<evidence type="ECO:0008006" key="2">
    <source>
        <dbReference type="Google" id="ProtNLM"/>
    </source>
</evidence>
<accession>A0AB39TIF2</accession>
<protein>
    <recommendedName>
        <fullName evidence="2">Lipoprotein</fullName>
    </recommendedName>
</protein>
<proteinExistence type="predicted"/>
<dbReference type="AlphaFoldDB" id="A0AB39TIF2"/>
<dbReference type="RefSeq" id="WP_369183120.1">
    <property type="nucleotide sequence ID" value="NZ_CP163445.1"/>
</dbReference>
<name>A0AB39TIF2_9ACTN</name>
<reference evidence="1" key="1">
    <citation type="submission" date="2024-07" db="EMBL/GenBank/DDBJ databases">
        <authorList>
            <person name="Yu S.T."/>
        </authorList>
    </citation>
    <scope>NUCLEOTIDE SEQUENCE</scope>
    <source>
        <strain evidence="1">Y1</strain>
    </source>
</reference>
<dbReference type="EMBL" id="CP163445">
    <property type="protein sequence ID" value="XDQ78962.1"/>
    <property type="molecule type" value="Genomic_DNA"/>
</dbReference>
<sequence length="164" mass="17457">MVSGTRAGRLVRWGAVAVGGLALYAACAVMEAGGDRAVIEQADLVGDWGNRDGTRLHIAGEHSVSISGLDQAVPDNGCPMTVSVGTWSFLEPKGSRRTSPPPEPLTGSDAVDLELKPDVGYPRACSVFVKVQRDDDGYDLCLVMDPDQTCMDDELLRKRGPRNG</sequence>
<evidence type="ECO:0000313" key="1">
    <source>
        <dbReference type="EMBL" id="XDQ78962.1"/>
    </source>
</evidence>
<gene>
    <name evidence="1" type="ORF">AB2U05_11075</name>
</gene>
<organism evidence="1">
    <name type="scientific">Streptomyces sp. Y1</name>
    <dbReference type="NCBI Taxonomy" id="3238634"/>
    <lineage>
        <taxon>Bacteria</taxon>
        <taxon>Bacillati</taxon>
        <taxon>Actinomycetota</taxon>
        <taxon>Actinomycetes</taxon>
        <taxon>Kitasatosporales</taxon>
        <taxon>Streptomycetaceae</taxon>
        <taxon>Streptomyces</taxon>
    </lineage>
</organism>